<organism evidence="5 6">
    <name type="scientific">Tepidiforma bonchosmolovskayae</name>
    <dbReference type="NCBI Taxonomy" id="2601677"/>
    <lineage>
        <taxon>Bacteria</taxon>
        <taxon>Bacillati</taxon>
        <taxon>Chloroflexota</taxon>
        <taxon>Tepidiformia</taxon>
        <taxon>Tepidiformales</taxon>
        <taxon>Tepidiformaceae</taxon>
        <taxon>Tepidiforma</taxon>
    </lineage>
</organism>
<reference evidence="5 6" key="1">
    <citation type="submission" date="2019-10" db="EMBL/GenBank/DDBJ databases">
        <title>Thermopilla bonchosmolovskayae gen. nov., sp. nov., a moderately thermophilic Chloroflexi bacterium from a Chukotka hot spring (Arctic, Russia), representing a novel classis Thermopillaia, which include previously uncultivated lineage OLB14.</title>
        <authorList>
            <person name="Kochetkova T.V."/>
            <person name="Zayulina K.S."/>
            <person name="Zhigarkov V.S."/>
            <person name="Minaev N.V."/>
            <person name="Novikov A."/>
            <person name="Toshchakov S.V."/>
            <person name="Elcheninov A.G."/>
            <person name="Kublanov I.V."/>
        </authorList>
    </citation>
    <scope>NUCLEOTIDE SEQUENCE [LARGE SCALE GENOMIC DNA]</scope>
    <source>
        <strain evidence="5 6">3753O</strain>
    </source>
</reference>
<dbReference type="InterPro" id="IPR015421">
    <property type="entry name" value="PyrdxlP-dep_Trfase_major"/>
</dbReference>
<dbReference type="PANTHER" id="PTHR48097">
    <property type="entry name" value="L-THREONINE ALDOLASE-RELATED"/>
    <property type="match status" value="1"/>
</dbReference>
<comment type="cofactor">
    <cofactor evidence="1">
        <name>pyridoxal 5'-phosphate</name>
        <dbReference type="ChEBI" id="CHEBI:597326"/>
    </cofactor>
</comment>
<dbReference type="InterPro" id="IPR015422">
    <property type="entry name" value="PyrdxlP-dep_Trfase_small"/>
</dbReference>
<keyword evidence="3" id="KW-0663">Pyridoxal phosphate</keyword>
<dbReference type="Pfam" id="PF01212">
    <property type="entry name" value="Beta_elim_lyase"/>
    <property type="match status" value="1"/>
</dbReference>
<evidence type="ECO:0000256" key="3">
    <source>
        <dbReference type="ARBA" id="ARBA00022898"/>
    </source>
</evidence>
<evidence type="ECO:0000259" key="4">
    <source>
        <dbReference type="Pfam" id="PF01212"/>
    </source>
</evidence>
<evidence type="ECO:0000256" key="1">
    <source>
        <dbReference type="ARBA" id="ARBA00001933"/>
    </source>
</evidence>
<evidence type="ECO:0000313" key="5">
    <source>
        <dbReference type="EMBL" id="QFG01872.1"/>
    </source>
</evidence>
<protein>
    <submittedName>
        <fullName evidence="5">Low-specificity L-threonine aldolase</fullName>
        <ecNumber evidence="5">4.1.2.48</ecNumber>
    </submittedName>
</protein>
<sequence length="345" mass="36418">MTRPIDLRSDTVTRPTPPMRAAMAAAEVGDDVFGDDPTVNRLEARAAEMVGKEAALFVPSGTMANLVALLAHTGPGDEVILGDQSHILHYEVGGVARIAGLVTRTLPNLDDGSLASADVERAIRPQTIHSPGTRLLCLENTHNRCGGAALSAATTAELAGVARARGVAVHLDGARIFNASVALRTPVDVLAAPCDSVSFCFSKGLGAPVGSVLCGSREFIARARRFRKLLGGGMRQAGVLAAAALYALDHHIDRLVHDHENARRLAEGLASIGPFRPVPPQTNIVVVDVLRGDVDDWLRKFEQAGVLAVGFGPGRFRMVTHLDVDRADIEEALARISRIAGATAH</sequence>
<gene>
    <name evidence="5" type="primary">ltaE</name>
    <name evidence="5" type="ORF">Tbon_00605</name>
</gene>
<feature type="domain" description="Aromatic amino acid beta-eliminating lyase/threonine aldolase" evidence="4">
    <location>
        <begin position="6"/>
        <end position="289"/>
    </location>
</feature>
<dbReference type="PANTHER" id="PTHR48097:SF9">
    <property type="entry name" value="L-THREONINE ALDOLASE"/>
    <property type="match status" value="1"/>
</dbReference>
<dbReference type="GO" id="GO:0016829">
    <property type="term" value="F:lyase activity"/>
    <property type="evidence" value="ECO:0007669"/>
    <property type="project" value="UniProtKB-KW"/>
</dbReference>
<keyword evidence="6" id="KW-1185">Reference proteome</keyword>
<name>A0ABX6BY65_9CHLR</name>
<dbReference type="CDD" id="cd06502">
    <property type="entry name" value="TA_like"/>
    <property type="match status" value="1"/>
</dbReference>
<dbReference type="Proteomes" id="UP000326331">
    <property type="component" value="Chromosome"/>
</dbReference>
<dbReference type="EC" id="4.1.2.48" evidence="5"/>
<dbReference type="NCBIfam" id="NF007825">
    <property type="entry name" value="PRK10534.1"/>
    <property type="match status" value="1"/>
</dbReference>
<dbReference type="Gene3D" id="3.40.640.10">
    <property type="entry name" value="Type I PLP-dependent aspartate aminotransferase-like (Major domain)"/>
    <property type="match status" value="1"/>
</dbReference>
<dbReference type="PIRSF" id="PIRSF017617">
    <property type="entry name" value="Thr_aldolase"/>
    <property type="match status" value="1"/>
</dbReference>
<comment type="similarity">
    <text evidence="2">Belongs to the threonine aldolase family.</text>
</comment>
<dbReference type="EMBL" id="CP042829">
    <property type="protein sequence ID" value="QFG01872.1"/>
    <property type="molecule type" value="Genomic_DNA"/>
</dbReference>
<dbReference type="NCBIfam" id="NF041359">
    <property type="entry name" value="GntG_guanitoxin"/>
    <property type="match status" value="1"/>
</dbReference>
<dbReference type="InterPro" id="IPR023603">
    <property type="entry name" value="Low_specificity_L-TA-like"/>
</dbReference>
<dbReference type="InterPro" id="IPR015424">
    <property type="entry name" value="PyrdxlP-dep_Trfase"/>
</dbReference>
<proteinExistence type="inferred from homology"/>
<dbReference type="SUPFAM" id="SSF53383">
    <property type="entry name" value="PLP-dependent transferases"/>
    <property type="match status" value="1"/>
</dbReference>
<accession>A0ABX6BY65</accession>
<keyword evidence="5" id="KW-0456">Lyase</keyword>
<evidence type="ECO:0000313" key="6">
    <source>
        <dbReference type="Proteomes" id="UP000326331"/>
    </source>
</evidence>
<evidence type="ECO:0000256" key="2">
    <source>
        <dbReference type="ARBA" id="ARBA00006966"/>
    </source>
</evidence>
<dbReference type="Gene3D" id="3.90.1150.10">
    <property type="entry name" value="Aspartate Aminotransferase, domain 1"/>
    <property type="match status" value="1"/>
</dbReference>
<dbReference type="InterPro" id="IPR001597">
    <property type="entry name" value="ArAA_b-elim_lyase/Thr_aldolase"/>
</dbReference>